<comment type="caution">
    <text evidence="4">The sequence shown here is derived from an EMBL/GenBank/DDBJ whole genome shotgun (WGS) entry which is preliminary data.</text>
</comment>
<protein>
    <submittedName>
        <fullName evidence="4">NADH-dependent flavin oxidoreductase</fullName>
    </submittedName>
</protein>
<dbReference type="PANTHER" id="PTHR43656">
    <property type="entry name" value="BINDING OXIDOREDUCTASE, PUTATIVE (AFU_ORTHOLOGUE AFUA_2G08260)-RELATED"/>
    <property type="match status" value="1"/>
</dbReference>
<gene>
    <name evidence="4" type="ORF">ACFQ5M_00895</name>
</gene>
<dbReference type="Gene3D" id="3.20.20.70">
    <property type="entry name" value="Aldolase class I"/>
    <property type="match status" value="1"/>
</dbReference>
<dbReference type="PANTHER" id="PTHR43656:SF2">
    <property type="entry name" value="BINDING OXIDOREDUCTASE, PUTATIVE (AFU_ORTHOLOGUE AFUA_2G08260)-RELATED"/>
    <property type="match status" value="1"/>
</dbReference>
<accession>A0ABW4J4S6</accession>
<dbReference type="RefSeq" id="WP_125712480.1">
    <property type="nucleotide sequence ID" value="NZ_JBHTOP010000002.1"/>
</dbReference>
<dbReference type="InterPro" id="IPR001155">
    <property type="entry name" value="OxRdtase_FMN_N"/>
</dbReference>
<dbReference type="Proteomes" id="UP001597267">
    <property type="component" value="Unassembled WGS sequence"/>
</dbReference>
<proteinExistence type="predicted"/>
<feature type="domain" description="NADH:flavin oxidoreductase/NADH oxidase N-terminal" evidence="3">
    <location>
        <begin position="6"/>
        <end position="333"/>
    </location>
</feature>
<sequence>MTKFDEPLTLKSGVTLKNRLMLSPMTTKQSFFDGTVTQDEIAYYQQRAQGLGAVLTGAANVQPIGQGWPGELGVFSDDFIPRLHELATAIQSQGAKAIVQIVHTGRRADLTTLKGLQPVGPSEIAEPQAGATVPRALSATEIETLIADFGAATRRVIAAGFDGVEIHGGNGILQQFFSPQSNQRTDDWGGSREKRYHFIDEVVKTVFATVKKYAQKPFSVGYRFVPEELWTPGLRLTDTQYLLTQLGKTPLDYVQISEMSYQRVAQAESTDFQDKSILAYLHETLAGELPLVGVGGVRTRADVAAVLENAELVAVGQQLMVDPTWAVKLAQHQDAQMVQTPFKDAIEQVSLSTPLYNYMAKGFYSK</sequence>
<evidence type="ECO:0000256" key="2">
    <source>
        <dbReference type="ARBA" id="ARBA00023002"/>
    </source>
</evidence>
<organism evidence="4 5">
    <name type="scientific">Agrilactobacillus yilanensis</name>
    <dbReference type="NCBI Taxonomy" id="2485997"/>
    <lineage>
        <taxon>Bacteria</taxon>
        <taxon>Bacillati</taxon>
        <taxon>Bacillota</taxon>
        <taxon>Bacilli</taxon>
        <taxon>Lactobacillales</taxon>
        <taxon>Lactobacillaceae</taxon>
        <taxon>Agrilactobacillus</taxon>
    </lineage>
</organism>
<name>A0ABW4J4S6_9LACO</name>
<reference evidence="5" key="1">
    <citation type="journal article" date="2019" name="Int. J. Syst. Evol. Microbiol.">
        <title>The Global Catalogue of Microorganisms (GCM) 10K type strain sequencing project: providing services to taxonomists for standard genome sequencing and annotation.</title>
        <authorList>
            <consortium name="The Broad Institute Genomics Platform"/>
            <consortium name="The Broad Institute Genome Sequencing Center for Infectious Disease"/>
            <person name="Wu L."/>
            <person name="Ma J."/>
        </authorList>
    </citation>
    <scope>NUCLEOTIDE SEQUENCE [LARGE SCALE GENOMIC DNA]</scope>
    <source>
        <strain evidence="5">CCM 8896</strain>
    </source>
</reference>
<evidence type="ECO:0000313" key="5">
    <source>
        <dbReference type="Proteomes" id="UP001597267"/>
    </source>
</evidence>
<dbReference type="EMBL" id="JBHTOP010000002">
    <property type="protein sequence ID" value="MFD1670644.1"/>
    <property type="molecule type" value="Genomic_DNA"/>
</dbReference>
<evidence type="ECO:0000313" key="4">
    <source>
        <dbReference type="EMBL" id="MFD1670644.1"/>
    </source>
</evidence>
<evidence type="ECO:0000256" key="1">
    <source>
        <dbReference type="ARBA" id="ARBA00022630"/>
    </source>
</evidence>
<dbReference type="InterPro" id="IPR051799">
    <property type="entry name" value="NADH_flavin_oxidoreductase"/>
</dbReference>
<dbReference type="CDD" id="cd04735">
    <property type="entry name" value="OYE_like_4_FMN"/>
    <property type="match status" value="1"/>
</dbReference>
<evidence type="ECO:0000259" key="3">
    <source>
        <dbReference type="Pfam" id="PF00724"/>
    </source>
</evidence>
<keyword evidence="1" id="KW-0285">Flavoprotein</keyword>
<dbReference type="SUPFAM" id="SSF51395">
    <property type="entry name" value="FMN-linked oxidoreductases"/>
    <property type="match status" value="1"/>
</dbReference>
<dbReference type="Pfam" id="PF00724">
    <property type="entry name" value="Oxidored_FMN"/>
    <property type="match status" value="1"/>
</dbReference>
<keyword evidence="2" id="KW-0560">Oxidoreductase</keyword>
<keyword evidence="5" id="KW-1185">Reference proteome</keyword>
<dbReference type="InterPro" id="IPR013785">
    <property type="entry name" value="Aldolase_TIM"/>
</dbReference>